<evidence type="ECO:0000313" key="2">
    <source>
        <dbReference type="Proteomes" id="UP000649799"/>
    </source>
</evidence>
<dbReference type="Gene3D" id="3.40.50.1820">
    <property type="entry name" value="alpha/beta hydrolase"/>
    <property type="match status" value="1"/>
</dbReference>
<dbReference type="RefSeq" id="WP_166144581.1">
    <property type="nucleotide sequence ID" value="NZ_JAANYN010000002.1"/>
</dbReference>
<gene>
    <name evidence="1" type="ORF">G9Q97_07040</name>
</gene>
<reference evidence="1 2" key="1">
    <citation type="submission" date="2020-03" db="EMBL/GenBank/DDBJ databases">
        <title>Cyclobacterium plantarum sp. nov., a marine bacterium isolated from a coastal-marine wetland.</title>
        <authorList>
            <person name="Sanchez-Porro C."/>
            <person name="Ventosa A."/>
            <person name="Amoozegar M."/>
        </authorList>
    </citation>
    <scope>NUCLEOTIDE SEQUENCE [LARGE SCALE GENOMIC DNA]</scope>
    <source>
        <strain evidence="1 2">GBPx2</strain>
    </source>
</reference>
<name>A0ABX0H8L3_9BACT</name>
<dbReference type="EMBL" id="JAANYN010000002">
    <property type="protein sequence ID" value="NHE56566.1"/>
    <property type="molecule type" value="Genomic_DNA"/>
</dbReference>
<protein>
    <submittedName>
        <fullName evidence="1">Uncharacterized protein</fullName>
    </submittedName>
</protein>
<evidence type="ECO:0000313" key="1">
    <source>
        <dbReference type="EMBL" id="NHE56566.1"/>
    </source>
</evidence>
<dbReference type="Proteomes" id="UP000649799">
    <property type="component" value="Unassembled WGS sequence"/>
</dbReference>
<organism evidence="1 2">
    <name type="scientific">Cyclobacterium plantarum</name>
    <dbReference type="NCBI Taxonomy" id="2716263"/>
    <lineage>
        <taxon>Bacteria</taxon>
        <taxon>Pseudomonadati</taxon>
        <taxon>Bacteroidota</taxon>
        <taxon>Cytophagia</taxon>
        <taxon>Cytophagales</taxon>
        <taxon>Cyclobacteriaceae</taxon>
        <taxon>Cyclobacterium</taxon>
    </lineage>
</organism>
<dbReference type="InterPro" id="IPR029058">
    <property type="entry name" value="AB_hydrolase_fold"/>
</dbReference>
<proteinExistence type="predicted"/>
<accession>A0ABX0H8L3</accession>
<sequence>MRTDTGEKSTGGIRHLWQWHQVLPKLGLYQGRESEIPYDYPDLIRLSAPREVLVYTSLCDQFADPEDLRRERTKRKRLGEGRVALHSWSWAMYACFRKIRRM</sequence>
<keyword evidence="2" id="KW-1185">Reference proteome</keyword>
<comment type="caution">
    <text evidence="1">The sequence shown here is derived from an EMBL/GenBank/DDBJ whole genome shotgun (WGS) entry which is preliminary data.</text>
</comment>